<dbReference type="AlphaFoldDB" id="A0A1Q3ABA1"/>
<dbReference type="Proteomes" id="UP000187013">
    <property type="component" value="Unassembled WGS sequence"/>
</dbReference>
<keyword evidence="1" id="KW-0175">Coiled coil</keyword>
<evidence type="ECO:0000313" key="3">
    <source>
        <dbReference type="EMBL" id="GAV52890.1"/>
    </source>
</evidence>
<feature type="compositionally biased region" description="Polar residues" evidence="2">
    <location>
        <begin position="101"/>
        <end position="119"/>
    </location>
</feature>
<feature type="compositionally biased region" description="Basic and acidic residues" evidence="2">
    <location>
        <begin position="78"/>
        <end position="95"/>
    </location>
</feature>
<feature type="region of interest" description="Disordered" evidence="2">
    <location>
        <begin position="66"/>
        <end position="125"/>
    </location>
</feature>
<evidence type="ECO:0000256" key="1">
    <source>
        <dbReference type="SAM" id="Coils"/>
    </source>
</evidence>
<protein>
    <recommendedName>
        <fullName evidence="5">Protein ATC1/LIC4</fullName>
    </recommendedName>
</protein>
<proteinExistence type="predicted"/>
<comment type="caution">
    <text evidence="3">The sequence shown here is derived from an EMBL/GenBank/DDBJ whole genome shotgun (WGS) entry which is preliminary data.</text>
</comment>
<gene>
    <name evidence="3" type="ORF">ZYGR_0AI01720</name>
</gene>
<reference evidence="3 4" key="1">
    <citation type="submission" date="2016-08" db="EMBL/GenBank/DDBJ databases">
        <title>Draft genome sequence of allopolyploid Zygosaccharomyces rouxii.</title>
        <authorList>
            <person name="Watanabe J."/>
            <person name="Uehara K."/>
            <person name="Mogi Y."/>
            <person name="Tsukioka Y."/>
        </authorList>
    </citation>
    <scope>NUCLEOTIDE SEQUENCE [LARGE SCALE GENOMIC DNA]</scope>
    <source>
        <strain evidence="3 4">NBRC 110957</strain>
    </source>
</reference>
<evidence type="ECO:0000313" key="4">
    <source>
        <dbReference type="Proteomes" id="UP000187013"/>
    </source>
</evidence>
<feature type="coiled-coil region" evidence="1">
    <location>
        <begin position="156"/>
        <end position="193"/>
    </location>
</feature>
<dbReference type="EMBL" id="BDGX01000035">
    <property type="protein sequence ID" value="GAV52890.1"/>
    <property type="molecule type" value="Genomic_DNA"/>
</dbReference>
<evidence type="ECO:0000256" key="2">
    <source>
        <dbReference type="SAM" id="MobiDB-lite"/>
    </source>
</evidence>
<organism evidence="3 4">
    <name type="scientific">Zygosaccharomyces rouxii</name>
    <dbReference type="NCBI Taxonomy" id="4956"/>
    <lineage>
        <taxon>Eukaryota</taxon>
        <taxon>Fungi</taxon>
        <taxon>Dikarya</taxon>
        <taxon>Ascomycota</taxon>
        <taxon>Saccharomycotina</taxon>
        <taxon>Saccharomycetes</taxon>
        <taxon>Saccharomycetales</taxon>
        <taxon>Saccharomycetaceae</taxon>
        <taxon>Zygosaccharomyces</taxon>
    </lineage>
</organism>
<accession>A0A1Q3ABA1</accession>
<evidence type="ECO:0008006" key="5">
    <source>
        <dbReference type="Google" id="ProtNLM"/>
    </source>
</evidence>
<sequence length="204" mass="23604">MSKTRDLTEELDPSNQFDYDDTITKLLTVENFNEDGIGLPESDLYQTKAFTLDNILNESDSTLDFKDGDLSVNGKRPLNYEDEKQEEPPGKRVAYDDNVLSPISLSPLSTDDSSRQSVTESKRSKINHEFTMNQIKETKKRIINTHKLMLNFNLLKDSYNKTCEEFKKSIHNLKESEIQRAHLYQENEKLRKLVVELNGKSTHQ</sequence>
<name>A0A1Q3ABA1_ZYGRO</name>
<dbReference type="OrthoDB" id="4070577at2759"/>